<evidence type="ECO:0000259" key="3">
    <source>
        <dbReference type="PROSITE" id="PS50076"/>
    </source>
</evidence>
<organism evidence="4 5">
    <name type="scientific">Pholiota conissans</name>
    <dbReference type="NCBI Taxonomy" id="109636"/>
    <lineage>
        <taxon>Eukaryota</taxon>
        <taxon>Fungi</taxon>
        <taxon>Dikarya</taxon>
        <taxon>Basidiomycota</taxon>
        <taxon>Agaricomycotina</taxon>
        <taxon>Agaricomycetes</taxon>
        <taxon>Agaricomycetidae</taxon>
        <taxon>Agaricales</taxon>
        <taxon>Agaricineae</taxon>
        <taxon>Strophariaceae</taxon>
        <taxon>Pholiota</taxon>
    </lineage>
</organism>
<proteinExistence type="inferred from homology"/>
<dbReference type="SUPFAM" id="SSF46565">
    <property type="entry name" value="Chaperone J-domain"/>
    <property type="match status" value="1"/>
</dbReference>
<dbReference type="AlphaFoldDB" id="A0A9P5Z5E6"/>
<name>A0A9P5Z5E6_9AGAR</name>
<dbReference type="PROSITE" id="PS50076">
    <property type="entry name" value="DNAJ_2"/>
    <property type="match status" value="1"/>
</dbReference>
<comment type="similarity">
    <text evidence="1">Belongs to the HscB family.</text>
</comment>
<feature type="non-terminal residue" evidence="4">
    <location>
        <position position="1"/>
    </location>
</feature>
<dbReference type="NCBIfam" id="TIGR00714">
    <property type="entry name" value="hscB"/>
    <property type="match status" value="1"/>
</dbReference>
<accession>A0A9P5Z5E6</accession>
<dbReference type="PANTHER" id="PTHR14021:SF15">
    <property type="entry name" value="IRON-SULFUR CLUSTER CO-CHAPERONE PROTEIN HSCB"/>
    <property type="match status" value="1"/>
</dbReference>
<dbReference type="GO" id="GO:0044571">
    <property type="term" value="P:[2Fe-2S] cluster assembly"/>
    <property type="evidence" value="ECO:0007669"/>
    <property type="project" value="InterPro"/>
</dbReference>
<dbReference type="GO" id="GO:0051259">
    <property type="term" value="P:protein complex oligomerization"/>
    <property type="evidence" value="ECO:0007669"/>
    <property type="project" value="InterPro"/>
</dbReference>
<gene>
    <name evidence="4" type="ORF">BDN70DRAFT_782122</name>
</gene>
<protein>
    <submittedName>
        <fullName evidence="4">Co-chaperone Hsc20</fullName>
    </submittedName>
</protein>
<sequence length="196" mass="22417">CPSCRRPLPSRLPACTACWSIHPLPPKISYHDLFGLPDTPNPFVIDLPTLKQRFRQAQASCHPDTWVSKSSKDGDIAHTLSSRLNEAYQTLLHPLARAEYILMQNGYQISESDQTEDMAFMMEIMEAREAIDDATSDNVHAIEEILENNRENINTTIQDIRTFAQQHNWADMKAATIRLRYLEGIKRAASKWIDNH</sequence>
<dbReference type="InterPro" id="IPR036386">
    <property type="entry name" value="HscB_C_sf"/>
</dbReference>
<evidence type="ECO:0000313" key="4">
    <source>
        <dbReference type="EMBL" id="KAF9481429.1"/>
    </source>
</evidence>
<dbReference type="CDD" id="cd06257">
    <property type="entry name" value="DnaJ"/>
    <property type="match status" value="1"/>
</dbReference>
<dbReference type="SUPFAM" id="SSF47144">
    <property type="entry name" value="HSC20 (HSCB), C-terminal oligomerisation domain"/>
    <property type="match status" value="1"/>
</dbReference>
<comment type="caution">
    <text evidence="4">The sequence shown here is derived from an EMBL/GenBank/DDBJ whole genome shotgun (WGS) entry which is preliminary data.</text>
</comment>
<dbReference type="GO" id="GO:0051087">
    <property type="term" value="F:protein-folding chaperone binding"/>
    <property type="evidence" value="ECO:0007669"/>
    <property type="project" value="InterPro"/>
</dbReference>
<feature type="non-terminal residue" evidence="4">
    <location>
        <position position="196"/>
    </location>
</feature>
<dbReference type="InterPro" id="IPR004640">
    <property type="entry name" value="HscB"/>
</dbReference>
<dbReference type="Proteomes" id="UP000807469">
    <property type="component" value="Unassembled WGS sequence"/>
</dbReference>
<dbReference type="Pfam" id="PF07743">
    <property type="entry name" value="HSCB_C"/>
    <property type="match status" value="1"/>
</dbReference>
<keyword evidence="5" id="KW-1185">Reference proteome</keyword>
<dbReference type="EMBL" id="MU155179">
    <property type="protein sequence ID" value="KAF9481429.1"/>
    <property type="molecule type" value="Genomic_DNA"/>
</dbReference>
<dbReference type="OrthoDB" id="448954at2759"/>
<dbReference type="InterPro" id="IPR009073">
    <property type="entry name" value="HscB_oligo_C"/>
</dbReference>
<feature type="domain" description="J" evidence="3">
    <location>
        <begin position="29"/>
        <end position="104"/>
    </location>
</feature>
<reference evidence="4" key="1">
    <citation type="submission" date="2020-11" db="EMBL/GenBank/DDBJ databases">
        <authorList>
            <consortium name="DOE Joint Genome Institute"/>
            <person name="Ahrendt S."/>
            <person name="Riley R."/>
            <person name="Andreopoulos W."/>
            <person name="Labutti K."/>
            <person name="Pangilinan J."/>
            <person name="Ruiz-Duenas F.J."/>
            <person name="Barrasa J.M."/>
            <person name="Sanchez-Garcia M."/>
            <person name="Camarero S."/>
            <person name="Miyauchi S."/>
            <person name="Serrano A."/>
            <person name="Linde D."/>
            <person name="Babiker R."/>
            <person name="Drula E."/>
            <person name="Ayuso-Fernandez I."/>
            <person name="Pacheco R."/>
            <person name="Padilla G."/>
            <person name="Ferreira P."/>
            <person name="Barriuso J."/>
            <person name="Kellner H."/>
            <person name="Castanera R."/>
            <person name="Alfaro M."/>
            <person name="Ramirez L."/>
            <person name="Pisabarro A.G."/>
            <person name="Kuo A."/>
            <person name="Tritt A."/>
            <person name="Lipzen A."/>
            <person name="He G."/>
            <person name="Yan M."/>
            <person name="Ng V."/>
            <person name="Cullen D."/>
            <person name="Martin F."/>
            <person name="Rosso M.-N."/>
            <person name="Henrissat B."/>
            <person name="Hibbett D."/>
            <person name="Martinez A.T."/>
            <person name="Grigoriev I.V."/>
        </authorList>
    </citation>
    <scope>NUCLEOTIDE SEQUENCE</scope>
    <source>
        <strain evidence="4">CIRM-BRFM 674</strain>
    </source>
</reference>
<dbReference type="Gene3D" id="1.10.287.110">
    <property type="entry name" value="DnaJ domain"/>
    <property type="match status" value="1"/>
</dbReference>
<evidence type="ECO:0000256" key="2">
    <source>
        <dbReference type="ARBA" id="ARBA00023186"/>
    </source>
</evidence>
<dbReference type="GO" id="GO:0001671">
    <property type="term" value="F:ATPase activator activity"/>
    <property type="evidence" value="ECO:0007669"/>
    <property type="project" value="InterPro"/>
</dbReference>
<evidence type="ECO:0000256" key="1">
    <source>
        <dbReference type="ARBA" id="ARBA00010476"/>
    </source>
</evidence>
<dbReference type="InterPro" id="IPR001623">
    <property type="entry name" value="DnaJ_domain"/>
</dbReference>
<dbReference type="PANTHER" id="PTHR14021">
    <property type="entry name" value="IRON-SULFUR CLUSTER CO-CHAPERONE PROTEIN HSCB"/>
    <property type="match status" value="1"/>
</dbReference>
<keyword evidence="2" id="KW-0143">Chaperone</keyword>
<evidence type="ECO:0000313" key="5">
    <source>
        <dbReference type="Proteomes" id="UP000807469"/>
    </source>
</evidence>
<dbReference type="GO" id="GO:0005739">
    <property type="term" value="C:mitochondrion"/>
    <property type="evidence" value="ECO:0007669"/>
    <property type="project" value="TreeGrafter"/>
</dbReference>
<dbReference type="Gene3D" id="1.20.1280.20">
    <property type="entry name" value="HscB, C-terminal domain"/>
    <property type="match status" value="1"/>
</dbReference>
<dbReference type="InterPro" id="IPR036869">
    <property type="entry name" value="J_dom_sf"/>
</dbReference>